<proteinExistence type="predicted"/>
<sequence>MVRQWAGALAGKRRSTARKTRAASKQGGAPHCAHCLIARPCEWLGRVQLPLFNQPSTICLDGGEAGFKRPRGRGGTMMVPRWKRSRVKKWRRSTSGNQIWSRKTCQFRSRTPNRDETGTGREADGMRHDVRHPGMEEEKPCSPCSNHTRM</sequence>
<feature type="region of interest" description="Disordered" evidence="1">
    <location>
        <begin position="1"/>
        <end position="28"/>
    </location>
</feature>
<feature type="compositionally biased region" description="Basic and acidic residues" evidence="1">
    <location>
        <begin position="112"/>
        <end position="140"/>
    </location>
</feature>
<feature type="compositionally biased region" description="Basic residues" evidence="1">
    <location>
        <begin position="11"/>
        <end position="22"/>
    </location>
</feature>
<feature type="region of interest" description="Disordered" evidence="1">
    <location>
        <begin position="91"/>
        <end position="150"/>
    </location>
</feature>
<dbReference type="AlphaFoldDB" id="A0A6G1H2G9"/>
<name>A0A6G1H2G9_9PEZI</name>
<protein>
    <submittedName>
        <fullName evidence="2">Uncharacterized protein</fullName>
    </submittedName>
</protein>
<evidence type="ECO:0000313" key="2">
    <source>
        <dbReference type="EMBL" id="KAF1987210.1"/>
    </source>
</evidence>
<evidence type="ECO:0000256" key="1">
    <source>
        <dbReference type="SAM" id="MobiDB-lite"/>
    </source>
</evidence>
<dbReference type="Proteomes" id="UP000800041">
    <property type="component" value="Unassembled WGS sequence"/>
</dbReference>
<dbReference type="EMBL" id="ML977153">
    <property type="protein sequence ID" value="KAF1987210.1"/>
    <property type="molecule type" value="Genomic_DNA"/>
</dbReference>
<evidence type="ECO:0000313" key="3">
    <source>
        <dbReference type="Proteomes" id="UP000800041"/>
    </source>
</evidence>
<gene>
    <name evidence="2" type="ORF">K402DRAFT_54138</name>
</gene>
<accession>A0A6G1H2G9</accession>
<reference evidence="2" key="1">
    <citation type="journal article" date="2020" name="Stud. Mycol.">
        <title>101 Dothideomycetes genomes: a test case for predicting lifestyles and emergence of pathogens.</title>
        <authorList>
            <person name="Haridas S."/>
            <person name="Albert R."/>
            <person name="Binder M."/>
            <person name="Bloem J."/>
            <person name="Labutti K."/>
            <person name="Salamov A."/>
            <person name="Andreopoulos B."/>
            <person name="Baker S."/>
            <person name="Barry K."/>
            <person name="Bills G."/>
            <person name="Bluhm B."/>
            <person name="Cannon C."/>
            <person name="Castanera R."/>
            <person name="Culley D."/>
            <person name="Daum C."/>
            <person name="Ezra D."/>
            <person name="Gonzalez J."/>
            <person name="Henrissat B."/>
            <person name="Kuo A."/>
            <person name="Liang C."/>
            <person name="Lipzen A."/>
            <person name="Lutzoni F."/>
            <person name="Magnuson J."/>
            <person name="Mondo S."/>
            <person name="Nolan M."/>
            <person name="Ohm R."/>
            <person name="Pangilinan J."/>
            <person name="Park H.-J."/>
            <person name="Ramirez L."/>
            <person name="Alfaro M."/>
            <person name="Sun H."/>
            <person name="Tritt A."/>
            <person name="Yoshinaga Y."/>
            <person name="Zwiers L.-H."/>
            <person name="Turgeon B."/>
            <person name="Goodwin S."/>
            <person name="Spatafora J."/>
            <person name="Crous P."/>
            <person name="Grigoriev I."/>
        </authorList>
    </citation>
    <scope>NUCLEOTIDE SEQUENCE</scope>
    <source>
        <strain evidence="2">CBS 113979</strain>
    </source>
</reference>
<feature type="compositionally biased region" description="Polar residues" evidence="1">
    <location>
        <begin position="94"/>
        <end position="110"/>
    </location>
</feature>
<organism evidence="2 3">
    <name type="scientific">Aulographum hederae CBS 113979</name>
    <dbReference type="NCBI Taxonomy" id="1176131"/>
    <lineage>
        <taxon>Eukaryota</taxon>
        <taxon>Fungi</taxon>
        <taxon>Dikarya</taxon>
        <taxon>Ascomycota</taxon>
        <taxon>Pezizomycotina</taxon>
        <taxon>Dothideomycetes</taxon>
        <taxon>Pleosporomycetidae</taxon>
        <taxon>Aulographales</taxon>
        <taxon>Aulographaceae</taxon>
    </lineage>
</organism>
<keyword evidence="3" id="KW-1185">Reference proteome</keyword>